<dbReference type="SUPFAM" id="SSF56112">
    <property type="entry name" value="Protein kinase-like (PK-like)"/>
    <property type="match status" value="1"/>
</dbReference>
<keyword evidence="4 9" id="KW-0808">Transferase</keyword>
<keyword evidence="10" id="KW-1185">Reference proteome</keyword>
<evidence type="ECO:0000256" key="4">
    <source>
        <dbReference type="ARBA" id="ARBA00022679"/>
    </source>
</evidence>
<gene>
    <name evidence="9" type="ORF">DOK76_03255</name>
</gene>
<dbReference type="InterPro" id="IPR000719">
    <property type="entry name" value="Prot_kinase_dom"/>
</dbReference>
<dbReference type="GO" id="GO:0046522">
    <property type="term" value="F:S-methyl-5-thioribose kinase activity"/>
    <property type="evidence" value="ECO:0007669"/>
    <property type="project" value="UniProtKB-EC"/>
</dbReference>
<dbReference type="NCBIfam" id="TIGR01767">
    <property type="entry name" value="MTRK"/>
    <property type="match status" value="1"/>
</dbReference>
<protein>
    <recommendedName>
        <fullName evidence="3">S-methyl-5-thioribose kinase</fullName>
        <ecNumber evidence="3">2.7.1.100</ecNumber>
    </recommendedName>
</protein>
<dbReference type="InterPro" id="IPR009212">
    <property type="entry name" value="Methylthioribose_kinase"/>
</dbReference>
<organism evidence="9 10">
    <name type="scientific">Candidatus Vagococcus giribetii</name>
    <dbReference type="NCBI Taxonomy" id="2230876"/>
    <lineage>
        <taxon>Bacteria</taxon>
        <taxon>Bacillati</taxon>
        <taxon>Bacillota</taxon>
        <taxon>Bacilli</taxon>
        <taxon>Lactobacillales</taxon>
        <taxon>Enterococcaceae</taxon>
        <taxon>Vagococcus</taxon>
    </lineage>
</organism>
<evidence type="ECO:0000256" key="6">
    <source>
        <dbReference type="ARBA" id="ARBA00022777"/>
    </source>
</evidence>
<comment type="similarity">
    <text evidence="1">Belongs to the methylthioribose kinase family.</text>
</comment>
<evidence type="ECO:0000313" key="10">
    <source>
        <dbReference type="Proteomes" id="UP000664857"/>
    </source>
</evidence>
<evidence type="ECO:0000256" key="1">
    <source>
        <dbReference type="ARBA" id="ARBA00010165"/>
    </source>
</evidence>
<evidence type="ECO:0000256" key="5">
    <source>
        <dbReference type="ARBA" id="ARBA00022741"/>
    </source>
</evidence>
<proteinExistence type="inferred from homology"/>
<feature type="domain" description="Protein kinase" evidence="8">
    <location>
        <begin position="31"/>
        <end position="323"/>
    </location>
</feature>
<evidence type="ECO:0000256" key="2">
    <source>
        <dbReference type="ARBA" id="ARBA00011738"/>
    </source>
</evidence>
<keyword evidence="7" id="KW-0067">ATP-binding</keyword>
<accession>A0ABS3HSE4</accession>
<dbReference type="Pfam" id="PF01636">
    <property type="entry name" value="APH"/>
    <property type="match status" value="1"/>
</dbReference>
<evidence type="ECO:0000313" key="9">
    <source>
        <dbReference type="EMBL" id="MBO0476073.1"/>
    </source>
</evidence>
<reference evidence="9 10" key="1">
    <citation type="submission" date="2021-03" db="EMBL/GenBank/DDBJ databases">
        <title>Enterococcal diversity collection.</title>
        <authorList>
            <person name="Gilmore M.S."/>
            <person name="Schwartzman J."/>
            <person name="Van Tyne D."/>
            <person name="Martin M."/>
            <person name="Earl A.M."/>
            <person name="Manson A.L."/>
            <person name="Straub T."/>
            <person name="Salamzade R."/>
            <person name="Saavedra J."/>
            <person name="Lebreton F."/>
            <person name="Prichula J."/>
            <person name="Schaufler K."/>
            <person name="Gaca A."/>
            <person name="Sgardioli B."/>
            <person name="Wagenaar J."/>
            <person name="Strong T."/>
        </authorList>
    </citation>
    <scope>NUCLEOTIDE SEQUENCE [LARGE SCALE GENOMIC DNA]</scope>
    <source>
        <strain evidence="9 10">DIV0080</strain>
    </source>
</reference>
<dbReference type="Proteomes" id="UP000664857">
    <property type="component" value="Unassembled WGS sequence"/>
</dbReference>
<evidence type="ECO:0000259" key="8">
    <source>
        <dbReference type="PROSITE" id="PS50011"/>
    </source>
</evidence>
<dbReference type="PIRSF" id="PIRSF031134">
    <property type="entry name" value="MTRK"/>
    <property type="match status" value="1"/>
</dbReference>
<sequence>MSSFKYHVLMSSETVKTYVLTKTNIFAPDAILEVTEIGDGNINYVFLVKEEKTGKSVVVKQADTLLRSSGRPLDINRSRIEADILRIQYELVPEFVPEVYHYDDTMAALIMEDISAYQNLRYELEKKRMFPHLAKDISVFLVETLLSTTDLIWDRHDKKRKVAHFVNVEMCDISEDLVFTEPYNDYKQRNVILEDNQSFVESYVYSNQVLLKEVGVLRNNYMNNAQSLIHGDLHSGSIFINDEGLKVIDPEFAFYGPMGYDIGNVLAHLMFPLAKNDYFETDSSFKEWLEETISSLYEFVKDGLKQKMAAAITLELYNNEAFINEYVADVMVDTLGYLGTEVIRRVIGDSKVKEISQSPVGDKRLEMERVLLRLGIDLVTHRQDYQSGQDILKGYKQAKQKERGVTSETSR</sequence>
<dbReference type="InterPro" id="IPR011009">
    <property type="entry name" value="Kinase-like_dom_sf"/>
</dbReference>
<dbReference type="Gene3D" id="3.90.1200.10">
    <property type="match status" value="1"/>
</dbReference>
<dbReference type="RefSeq" id="WP_206964961.1">
    <property type="nucleotide sequence ID" value="NZ_JAFLVX010000009.1"/>
</dbReference>
<dbReference type="Gene3D" id="3.30.200.20">
    <property type="entry name" value="Phosphorylase Kinase, domain 1"/>
    <property type="match status" value="1"/>
</dbReference>
<comment type="caution">
    <text evidence="9">The sequence shown here is derived from an EMBL/GenBank/DDBJ whole genome shotgun (WGS) entry which is preliminary data.</text>
</comment>
<evidence type="ECO:0000256" key="3">
    <source>
        <dbReference type="ARBA" id="ARBA00012128"/>
    </source>
</evidence>
<dbReference type="EMBL" id="JAFLVX010000009">
    <property type="protein sequence ID" value="MBO0476073.1"/>
    <property type="molecule type" value="Genomic_DNA"/>
</dbReference>
<dbReference type="PROSITE" id="PS50011">
    <property type="entry name" value="PROTEIN_KINASE_DOM"/>
    <property type="match status" value="1"/>
</dbReference>
<name>A0ABS3HSE4_9ENTE</name>
<keyword evidence="6 9" id="KW-0418">Kinase</keyword>
<comment type="subunit">
    <text evidence="2">Homodimer.</text>
</comment>
<dbReference type="InterPro" id="IPR002575">
    <property type="entry name" value="Aminoglycoside_PTrfase"/>
</dbReference>
<dbReference type="EC" id="2.7.1.100" evidence="3"/>
<dbReference type="PANTHER" id="PTHR34273">
    <property type="entry name" value="METHYLTHIORIBOSE KINASE"/>
    <property type="match status" value="1"/>
</dbReference>
<keyword evidence="5" id="KW-0547">Nucleotide-binding</keyword>
<evidence type="ECO:0000256" key="7">
    <source>
        <dbReference type="ARBA" id="ARBA00022840"/>
    </source>
</evidence>
<dbReference type="PANTHER" id="PTHR34273:SF2">
    <property type="entry name" value="METHYLTHIORIBOSE KINASE"/>
    <property type="match status" value="1"/>
</dbReference>